<feature type="transmembrane region" description="Helical" evidence="6">
    <location>
        <begin position="279"/>
        <end position="298"/>
    </location>
</feature>
<feature type="transmembrane region" description="Helical" evidence="6">
    <location>
        <begin position="160"/>
        <end position="179"/>
    </location>
</feature>
<dbReference type="PANTHER" id="PTHR23514">
    <property type="entry name" value="BYPASS OF STOP CODON PROTEIN 6"/>
    <property type="match status" value="1"/>
</dbReference>
<dbReference type="Pfam" id="PF07690">
    <property type="entry name" value="MFS_1"/>
    <property type="match status" value="1"/>
</dbReference>
<comment type="subcellular location">
    <subcellularLocation>
        <location evidence="1">Membrane</location>
        <topology evidence="1">Multi-pass membrane protein</topology>
    </subcellularLocation>
</comment>
<feature type="region of interest" description="Disordered" evidence="5">
    <location>
        <begin position="62"/>
        <end position="118"/>
    </location>
</feature>
<feature type="compositionally biased region" description="Polar residues" evidence="5">
    <location>
        <begin position="101"/>
        <end position="118"/>
    </location>
</feature>
<evidence type="ECO:0000259" key="7">
    <source>
        <dbReference type="PROSITE" id="PS50850"/>
    </source>
</evidence>
<evidence type="ECO:0000256" key="1">
    <source>
        <dbReference type="ARBA" id="ARBA00004141"/>
    </source>
</evidence>
<feature type="transmembrane region" description="Helical" evidence="6">
    <location>
        <begin position="492"/>
        <end position="512"/>
    </location>
</feature>
<dbReference type="OrthoDB" id="413079at2759"/>
<dbReference type="FunFam" id="1.20.1250.20:FF:000308">
    <property type="entry name" value="MFS efflux transporter"/>
    <property type="match status" value="1"/>
</dbReference>
<keyword evidence="4 6" id="KW-0472">Membrane</keyword>
<proteinExistence type="predicted"/>
<feature type="compositionally biased region" description="Polar residues" evidence="5">
    <location>
        <begin position="62"/>
        <end position="75"/>
    </location>
</feature>
<comment type="caution">
    <text evidence="8">The sequence shown here is derived from an EMBL/GenBank/DDBJ whole genome shotgun (WGS) entry which is preliminary data.</text>
</comment>
<organism evidence="8 9">
    <name type="scientific">Monilinia fructigena</name>
    <dbReference type="NCBI Taxonomy" id="38457"/>
    <lineage>
        <taxon>Eukaryota</taxon>
        <taxon>Fungi</taxon>
        <taxon>Dikarya</taxon>
        <taxon>Ascomycota</taxon>
        <taxon>Pezizomycotina</taxon>
        <taxon>Leotiomycetes</taxon>
        <taxon>Helotiales</taxon>
        <taxon>Sclerotiniaceae</taxon>
        <taxon>Monilinia</taxon>
    </lineage>
</organism>
<evidence type="ECO:0000256" key="3">
    <source>
        <dbReference type="ARBA" id="ARBA00022989"/>
    </source>
</evidence>
<dbReference type="InterPro" id="IPR011701">
    <property type="entry name" value="MFS"/>
</dbReference>
<gene>
    <name evidence="8" type="ORF">DID88_005356</name>
</gene>
<name>A0A395J0U5_9HELO</name>
<keyword evidence="2 6" id="KW-0812">Transmembrane</keyword>
<dbReference type="InterPro" id="IPR051788">
    <property type="entry name" value="MFS_Transporter"/>
</dbReference>
<feature type="transmembrane region" description="Helical" evidence="6">
    <location>
        <begin position="252"/>
        <end position="273"/>
    </location>
</feature>
<keyword evidence="3 6" id="KW-1133">Transmembrane helix</keyword>
<feature type="transmembrane region" description="Helical" evidence="6">
    <location>
        <begin position="375"/>
        <end position="393"/>
    </location>
</feature>
<feature type="transmembrane region" description="Helical" evidence="6">
    <location>
        <begin position="339"/>
        <end position="363"/>
    </location>
</feature>
<feature type="transmembrane region" description="Helical" evidence="6">
    <location>
        <begin position="463"/>
        <end position="486"/>
    </location>
</feature>
<feature type="transmembrane region" description="Helical" evidence="6">
    <location>
        <begin position="214"/>
        <end position="240"/>
    </location>
</feature>
<feature type="transmembrane region" description="Helical" evidence="6">
    <location>
        <begin position="405"/>
        <end position="424"/>
    </location>
</feature>
<dbReference type="Proteomes" id="UP000249056">
    <property type="component" value="Unassembled WGS sequence"/>
</dbReference>
<dbReference type="PANTHER" id="PTHR23514:SF6">
    <property type="entry name" value="MAJOR FACILITATOR SUPERFAMILY (MFS) PROFILE DOMAIN-CONTAINING PROTEIN"/>
    <property type="match status" value="1"/>
</dbReference>
<evidence type="ECO:0000313" key="9">
    <source>
        <dbReference type="Proteomes" id="UP000249056"/>
    </source>
</evidence>
<dbReference type="FunFam" id="1.20.1250.20:FF:000286">
    <property type="entry name" value="MFS efflux transporter"/>
    <property type="match status" value="1"/>
</dbReference>
<dbReference type="InterPro" id="IPR036259">
    <property type="entry name" value="MFS_trans_sf"/>
</dbReference>
<evidence type="ECO:0000256" key="4">
    <source>
        <dbReference type="ARBA" id="ARBA00023136"/>
    </source>
</evidence>
<evidence type="ECO:0000256" key="6">
    <source>
        <dbReference type="SAM" id="Phobius"/>
    </source>
</evidence>
<feature type="domain" description="Major facilitator superfamily (MFS) profile" evidence="7">
    <location>
        <begin position="125"/>
        <end position="516"/>
    </location>
</feature>
<accession>A0A395J0U5</accession>
<dbReference type="AlphaFoldDB" id="A0A395J0U5"/>
<reference evidence="8 9" key="1">
    <citation type="submission" date="2018-06" db="EMBL/GenBank/DDBJ databases">
        <title>Genome Sequence of the Brown Rot Fungal Pathogen Monilinia fructigena.</title>
        <authorList>
            <person name="Landi L."/>
            <person name="De Miccolis Angelini R.M."/>
            <person name="Pollastro S."/>
            <person name="Abate D."/>
            <person name="Faretra F."/>
            <person name="Romanazzi G."/>
        </authorList>
    </citation>
    <scope>NUCLEOTIDE SEQUENCE [LARGE SCALE GENOMIC DNA]</scope>
    <source>
        <strain evidence="8 9">Mfrg269</strain>
    </source>
</reference>
<dbReference type="GO" id="GO:0016020">
    <property type="term" value="C:membrane"/>
    <property type="evidence" value="ECO:0007669"/>
    <property type="project" value="UniProtKB-SubCell"/>
</dbReference>
<dbReference type="EMBL" id="QKRW01000009">
    <property type="protein sequence ID" value="RAL65688.1"/>
    <property type="molecule type" value="Genomic_DNA"/>
</dbReference>
<protein>
    <recommendedName>
        <fullName evidence="7">Major facilitator superfamily (MFS) profile domain-containing protein</fullName>
    </recommendedName>
</protein>
<dbReference type="SUPFAM" id="SSF103473">
    <property type="entry name" value="MFS general substrate transporter"/>
    <property type="match status" value="1"/>
</dbReference>
<feature type="transmembrane region" description="Helical" evidence="6">
    <location>
        <begin position="430"/>
        <end position="451"/>
    </location>
</feature>
<keyword evidence="9" id="KW-1185">Reference proteome</keyword>
<evidence type="ECO:0000256" key="5">
    <source>
        <dbReference type="SAM" id="MobiDB-lite"/>
    </source>
</evidence>
<dbReference type="InterPro" id="IPR020846">
    <property type="entry name" value="MFS_dom"/>
</dbReference>
<dbReference type="Gene3D" id="1.20.1250.20">
    <property type="entry name" value="MFS general substrate transporter like domains"/>
    <property type="match status" value="1"/>
</dbReference>
<evidence type="ECO:0000256" key="2">
    <source>
        <dbReference type="ARBA" id="ARBA00022692"/>
    </source>
</evidence>
<sequence>MAAQFASIINVVSSDNEHIAATQNVLSSNHELITAPQKTVTRTYHSVQQPNSIELDNLQWGQNINRPSASGTTTPGAEPVSEWPTPGWQTPRTPSALEISRPQTPNNEPENVIQSISNPPKNRFRMISTCLLNFGNGLSDAAAGPLIPKMIIAYAIQERLVSLIFITQAIGYISAAFFIDAIRARFGRAKAIMLSEAIKSIGHIMIVANPPFPVVVVAFLFIGFGMAINLSLSNVFAANLDNGTRMLGYMHGAYGIGGIIAPLAATALVSAGILWSRYYFIPLGMTLANLAFAGWSFWDYQDPNEAPLLLLNKTPSGKTKKFSAKKELKEMLKAAKLKAVLIGAIFIFSYQGAEVSISGWVVYFLQQVRGANTDAGYVTAGFWGGITLGRFLLSPIGHKIGEKKFVVIVVVLSGIFEGLVWGVPNVIGDAVAVSIVGLLLGPVYPCAAYVFTRIIPRQYQVSGMSVISALGSSGGAIAPFTTGVLAQAVGNFVLHPIALGLFVVMMVCWFLLPQEEKKDE</sequence>
<dbReference type="PROSITE" id="PS50850">
    <property type="entry name" value="MFS"/>
    <property type="match status" value="1"/>
</dbReference>
<evidence type="ECO:0000313" key="8">
    <source>
        <dbReference type="EMBL" id="RAL65688.1"/>
    </source>
</evidence>
<dbReference type="GO" id="GO:0022857">
    <property type="term" value="F:transmembrane transporter activity"/>
    <property type="evidence" value="ECO:0007669"/>
    <property type="project" value="InterPro"/>
</dbReference>